<dbReference type="OrthoDB" id="9776955at2"/>
<reference evidence="2 3" key="1">
    <citation type="submission" date="2019-09" db="EMBL/GenBank/DDBJ databases">
        <title>Phylogeny of genus Pseudoclavibacter and closely related genus.</title>
        <authorList>
            <person name="Li Y."/>
        </authorList>
    </citation>
    <scope>NUCLEOTIDE SEQUENCE [LARGE SCALE GENOMIC DNA]</scope>
    <source>
        <strain evidence="2 3">KCTC 13959</strain>
    </source>
</reference>
<evidence type="ECO:0000256" key="1">
    <source>
        <dbReference type="SAM" id="SignalP"/>
    </source>
</evidence>
<organism evidence="2 3">
    <name type="scientific">Gulosibacter chungangensis</name>
    <dbReference type="NCBI Taxonomy" id="979746"/>
    <lineage>
        <taxon>Bacteria</taxon>
        <taxon>Bacillati</taxon>
        <taxon>Actinomycetota</taxon>
        <taxon>Actinomycetes</taxon>
        <taxon>Micrococcales</taxon>
        <taxon>Microbacteriaceae</taxon>
        <taxon>Gulosibacter</taxon>
    </lineage>
</organism>
<dbReference type="SUPFAM" id="SSF53822">
    <property type="entry name" value="Periplasmic binding protein-like I"/>
    <property type="match status" value="1"/>
</dbReference>
<dbReference type="CDD" id="cd06325">
    <property type="entry name" value="PBP1_ABC_unchar_transporter"/>
    <property type="match status" value="1"/>
</dbReference>
<dbReference type="PANTHER" id="PTHR35271:SF1">
    <property type="entry name" value="ABC TRANSPORTER, SUBSTRATE-BINDING LIPOPROTEIN"/>
    <property type="match status" value="1"/>
</dbReference>
<dbReference type="PROSITE" id="PS51257">
    <property type="entry name" value="PROKAR_LIPOPROTEIN"/>
    <property type="match status" value="1"/>
</dbReference>
<protein>
    <submittedName>
        <fullName evidence="2">ABC transporter substrate-binding protein</fullName>
    </submittedName>
</protein>
<dbReference type="AlphaFoldDB" id="A0A7J5BDX5"/>
<dbReference type="PANTHER" id="PTHR35271">
    <property type="entry name" value="ABC TRANSPORTER, SUBSTRATE-BINDING LIPOPROTEIN-RELATED"/>
    <property type="match status" value="1"/>
</dbReference>
<keyword evidence="3" id="KW-1185">Reference proteome</keyword>
<sequence>MKRTSKFLGGIALMAAASLTLAGCAGGGTPAGTEDASGGEGESYTIGISQLVQHAALDAAAEGFEQAFVDAGIDATFDVQNANGEQATAVTIANTFASDANIDLVLAIATPAAQAAAQAITDKPVLFTAVTDPVSAELVASNEEPGGNVTGTNDMNPVADQIKLIQEVLPDASSIGVVYSSGEVNSQIQVDIAKETAEELGIEVKEATITAVGEIPTALQSLGDVDAIYVPTDNMVVSGFETVVQHAEQNQIALFAGDTATVERGAIGTLGLNYEKLGYQTGEMAIKILTEGADPATMPVESQTEFELYLSPSAAEAQGVEIPQAVLDRADTVVE</sequence>
<feature type="signal peptide" evidence="1">
    <location>
        <begin position="1"/>
        <end position="22"/>
    </location>
</feature>
<feature type="chain" id="PRO_5038953081" evidence="1">
    <location>
        <begin position="23"/>
        <end position="335"/>
    </location>
</feature>
<dbReference type="Gene3D" id="3.40.50.2300">
    <property type="match status" value="2"/>
</dbReference>
<evidence type="ECO:0000313" key="2">
    <source>
        <dbReference type="EMBL" id="KAB1643488.1"/>
    </source>
</evidence>
<name>A0A7J5BDX5_9MICO</name>
<dbReference type="InterPro" id="IPR028082">
    <property type="entry name" value="Peripla_BP_I"/>
</dbReference>
<comment type="caution">
    <text evidence="2">The sequence shown here is derived from an EMBL/GenBank/DDBJ whole genome shotgun (WGS) entry which is preliminary data.</text>
</comment>
<accession>A0A7J5BDX5</accession>
<dbReference type="EMBL" id="WBKB01000003">
    <property type="protein sequence ID" value="KAB1643488.1"/>
    <property type="molecule type" value="Genomic_DNA"/>
</dbReference>
<dbReference type="RefSeq" id="WP_158051903.1">
    <property type="nucleotide sequence ID" value="NZ_WBKB01000003.1"/>
</dbReference>
<gene>
    <name evidence="2" type="ORF">F8O05_06265</name>
</gene>
<dbReference type="InterPro" id="IPR007487">
    <property type="entry name" value="ABC_transpt-TYRBP-like"/>
</dbReference>
<evidence type="ECO:0000313" key="3">
    <source>
        <dbReference type="Proteomes" id="UP000433493"/>
    </source>
</evidence>
<dbReference type="Pfam" id="PF04392">
    <property type="entry name" value="ABC_sub_bind"/>
    <property type="match status" value="1"/>
</dbReference>
<dbReference type="Proteomes" id="UP000433493">
    <property type="component" value="Unassembled WGS sequence"/>
</dbReference>
<proteinExistence type="predicted"/>
<keyword evidence="1" id="KW-0732">Signal</keyword>